<dbReference type="AlphaFoldDB" id="A0A7C6A9E7"/>
<feature type="binding site" evidence="1">
    <location>
        <position position="75"/>
    </location>
    <ligand>
        <name>Mg(2+)</name>
        <dbReference type="ChEBI" id="CHEBI:18420"/>
        <label>4</label>
    </ligand>
</feature>
<feature type="binding site" evidence="1">
    <location>
        <position position="146"/>
    </location>
    <ligand>
        <name>ATP</name>
        <dbReference type="ChEBI" id="CHEBI:30616"/>
    </ligand>
</feature>
<feature type="binding site" evidence="1">
    <location>
        <position position="33"/>
    </location>
    <ligand>
        <name>Mg(2+)</name>
        <dbReference type="ChEBI" id="CHEBI:18420"/>
        <label>4</label>
    </ligand>
</feature>
<keyword evidence="1" id="KW-0067">ATP-binding</keyword>
<dbReference type="InterPro" id="IPR036676">
    <property type="entry name" value="PurM-like_C_sf"/>
</dbReference>
<dbReference type="UniPathway" id="UPA00060">
    <property type="reaction ID" value="UER00142"/>
</dbReference>
<dbReference type="GO" id="GO:0000287">
    <property type="term" value="F:magnesium ion binding"/>
    <property type="evidence" value="ECO:0007669"/>
    <property type="project" value="UniProtKB-UniRule"/>
</dbReference>
<feature type="binding site" evidence="1">
    <location>
        <position position="228"/>
    </location>
    <ligand>
        <name>ATP</name>
        <dbReference type="ChEBI" id="CHEBI:30616"/>
    </ligand>
</feature>
<name>A0A7C6A9E7_UNCW3</name>
<dbReference type="EC" id="2.7.4.16" evidence="1"/>
<keyword evidence="1" id="KW-0547">Nucleotide-binding</keyword>
<dbReference type="Gene3D" id="3.90.650.10">
    <property type="entry name" value="PurM-like C-terminal domain"/>
    <property type="match status" value="1"/>
</dbReference>
<dbReference type="CDD" id="cd02194">
    <property type="entry name" value="ThiL"/>
    <property type="match status" value="1"/>
</dbReference>
<dbReference type="InterPro" id="IPR006283">
    <property type="entry name" value="ThiL-like"/>
</dbReference>
<feature type="binding site" evidence="1">
    <location>
        <position position="105"/>
    </location>
    <ligand>
        <name>ATP</name>
        <dbReference type="ChEBI" id="CHEBI:30616"/>
    </ligand>
</feature>
<comment type="function">
    <text evidence="1">Catalyzes the ATP-dependent phosphorylation of thiamine-monophosphate (TMP) to form thiamine-pyrophosphate (TPP), the active form of vitamin B1.</text>
</comment>
<protein>
    <recommendedName>
        <fullName evidence="1">Thiamine-monophosphate kinase</fullName>
        <shortName evidence="1">TMP kinase</shortName>
        <shortName evidence="1">Thiamine-phosphate kinase</shortName>
        <ecNumber evidence="1">2.7.4.16</ecNumber>
    </recommendedName>
</protein>
<feature type="binding site" evidence="1">
    <location>
        <position position="46"/>
    </location>
    <ligand>
        <name>Mg(2+)</name>
        <dbReference type="ChEBI" id="CHEBI:18420"/>
        <label>1</label>
    </ligand>
</feature>
<feature type="binding site" evidence="1">
    <location>
        <position position="33"/>
    </location>
    <ligand>
        <name>Mg(2+)</name>
        <dbReference type="ChEBI" id="CHEBI:18420"/>
        <label>3</label>
    </ligand>
</feature>
<keyword evidence="1" id="KW-0784">Thiamine biosynthesis</keyword>
<evidence type="ECO:0000256" key="1">
    <source>
        <dbReference type="HAMAP-Rule" id="MF_02128"/>
    </source>
</evidence>
<dbReference type="PIRSF" id="PIRSF005303">
    <property type="entry name" value="Thiam_monoph_kin"/>
    <property type="match status" value="1"/>
</dbReference>
<dbReference type="EMBL" id="DTLI01000135">
    <property type="protein sequence ID" value="HHS52247.1"/>
    <property type="molecule type" value="Genomic_DNA"/>
</dbReference>
<comment type="catalytic activity">
    <reaction evidence="1">
        <text>thiamine phosphate + ATP = thiamine diphosphate + ADP</text>
        <dbReference type="Rhea" id="RHEA:15913"/>
        <dbReference type="ChEBI" id="CHEBI:30616"/>
        <dbReference type="ChEBI" id="CHEBI:37575"/>
        <dbReference type="ChEBI" id="CHEBI:58937"/>
        <dbReference type="ChEBI" id="CHEBI:456216"/>
        <dbReference type="EC" id="2.7.4.16"/>
    </reaction>
</comment>
<organism evidence="3">
    <name type="scientific">candidate division WOR-3 bacterium</name>
    <dbReference type="NCBI Taxonomy" id="2052148"/>
    <lineage>
        <taxon>Bacteria</taxon>
        <taxon>Bacteria division WOR-3</taxon>
    </lineage>
</organism>
<evidence type="ECO:0000259" key="2">
    <source>
        <dbReference type="Pfam" id="PF00586"/>
    </source>
</evidence>
<dbReference type="GO" id="GO:0009229">
    <property type="term" value="P:thiamine diphosphate biosynthetic process"/>
    <property type="evidence" value="ECO:0007669"/>
    <property type="project" value="UniProtKB-UniRule"/>
</dbReference>
<dbReference type="GO" id="GO:0005524">
    <property type="term" value="F:ATP binding"/>
    <property type="evidence" value="ECO:0007669"/>
    <property type="project" value="UniProtKB-UniRule"/>
</dbReference>
<comment type="caution">
    <text evidence="3">The sequence shown here is derived from an EMBL/GenBank/DDBJ whole genome shotgun (WGS) entry which is preliminary data.</text>
</comment>
<dbReference type="SUPFAM" id="SSF56042">
    <property type="entry name" value="PurM C-terminal domain-like"/>
    <property type="match status" value="1"/>
</dbReference>
<dbReference type="GO" id="GO:0009030">
    <property type="term" value="F:thiamine-phosphate kinase activity"/>
    <property type="evidence" value="ECO:0007669"/>
    <property type="project" value="UniProtKB-UniRule"/>
</dbReference>
<dbReference type="NCBIfam" id="TIGR01379">
    <property type="entry name" value="thiL"/>
    <property type="match status" value="1"/>
</dbReference>
<keyword evidence="1" id="KW-0460">Magnesium</keyword>
<feature type="binding site" evidence="1">
    <location>
        <position position="53"/>
    </location>
    <ligand>
        <name>substrate</name>
    </ligand>
</feature>
<feature type="domain" description="PurM-like N-terminal" evidence="2">
    <location>
        <begin position="31"/>
        <end position="139"/>
    </location>
</feature>
<gene>
    <name evidence="1 3" type="primary">thiL</name>
    <name evidence="3" type="ORF">ENW73_05210</name>
</gene>
<dbReference type="PANTHER" id="PTHR30270">
    <property type="entry name" value="THIAMINE-MONOPHOSPHATE KINASE"/>
    <property type="match status" value="1"/>
</dbReference>
<feature type="binding site" evidence="1">
    <location>
        <position position="44"/>
    </location>
    <ligand>
        <name>Mg(2+)</name>
        <dbReference type="ChEBI" id="CHEBI:18420"/>
        <label>4</label>
    </ligand>
</feature>
<dbReference type="SUPFAM" id="SSF55326">
    <property type="entry name" value="PurM N-terminal domain-like"/>
    <property type="match status" value="1"/>
</dbReference>
<feature type="binding site" evidence="1">
    <location>
        <position position="333"/>
    </location>
    <ligand>
        <name>substrate</name>
    </ligand>
</feature>
<feature type="binding site" evidence="1">
    <location>
        <begin position="122"/>
        <end position="123"/>
    </location>
    <ligand>
        <name>ATP</name>
        <dbReference type="ChEBI" id="CHEBI:30616"/>
    </ligand>
</feature>
<keyword evidence="1 3" id="KW-0418">Kinase</keyword>
<sequence>MRLNQLGETKVIQIIKRIAYRRRSDVLVSIGDDACVLRDGTVITTDSYLDKVHFDLSYMSFQDIGKKVACATLSDIAAMAARPIGLFIALLVPPETRRKSLVSLYQGIDEICRMFSVEIAGGDIVASEKLAMTLTALGKTKRPILRSTAQPGDYLYITGKLGLAETGRLILKLGMRDAECGIGVLSKKNFLIPTSEIKKAVQRHIAPIPRIFEAQKIVRYATSMIDTSDGLSTDAFHLAAESKVKIKIFADSLPISNITTYIVKSAKGGLRLPLSDFVYNAGEDYELLFTTRKELPFNRILGTEITRIGIVEKGSGVWIIEKGKTKRLSPKGYDHLR</sequence>
<dbReference type="HAMAP" id="MF_02128">
    <property type="entry name" value="TMP_kinase"/>
    <property type="match status" value="1"/>
</dbReference>
<accession>A0A7C6A9E7</accession>
<feature type="binding site" evidence="1">
    <location>
        <position position="46"/>
    </location>
    <ligand>
        <name>Mg(2+)</name>
        <dbReference type="ChEBI" id="CHEBI:18420"/>
        <label>2</label>
    </ligand>
</feature>
<reference evidence="3" key="1">
    <citation type="journal article" date="2020" name="mSystems">
        <title>Genome- and Community-Level Interaction Insights into Carbon Utilization and Element Cycling Functions of Hydrothermarchaeota in Hydrothermal Sediment.</title>
        <authorList>
            <person name="Zhou Z."/>
            <person name="Liu Y."/>
            <person name="Xu W."/>
            <person name="Pan J."/>
            <person name="Luo Z.H."/>
            <person name="Li M."/>
        </authorList>
    </citation>
    <scope>NUCLEOTIDE SEQUENCE [LARGE SCALE GENOMIC DNA]</scope>
    <source>
        <strain evidence="3">SpSt-876</strain>
    </source>
</reference>
<comment type="miscellaneous">
    <text evidence="1">Reaction mechanism of ThiL seems to utilize a direct, inline transfer of the gamma-phosphate of ATP to TMP rather than a phosphorylated enzyme intermediate.</text>
</comment>
<feature type="binding site" evidence="1">
    <location>
        <position position="123"/>
    </location>
    <ligand>
        <name>Mg(2+)</name>
        <dbReference type="ChEBI" id="CHEBI:18420"/>
        <label>1</label>
    </ligand>
</feature>
<keyword evidence="1" id="KW-0479">Metal-binding</keyword>
<feature type="binding site" evidence="1">
    <location>
        <position position="283"/>
    </location>
    <ligand>
        <name>substrate</name>
    </ligand>
</feature>
<keyword evidence="1 3" id="KW-0808">Transferase</keyword>
<dbReference type="InterPro" id="IPR036921">
    <property type="entry name" value="PurM-like_N_sf"/>
</dbReference>
<dbReference type="Pfam" id="PF00586">
    <property type="entry name" value="AIRS"/>
    <property type="match status" value="1"/>
</dbReference>
<comment type="similarity">
    <text evidence="1">Belongs to the thiamine-monophosphate kinase family.</text>
</comment>
<dbReference type="InterPro" id="IPR016188">
    <property type="entry name" value="PurM-like_N"/>
</dbReference>
<evidence type="ECO:0000313" key="3">
    <source>
        <dbReference type="EMBL" id="HHS52247.1"/>
    </source>
</evidence>
<feature type="binding site" evidence="1">
    <location>
        <position position="45"/>
    </location>
    <ligand>
        <name>Mg(2+)</name>
        <dbReference type="ChEBI" id="CHEBI:18420"/>
        <label>1</label>
    </ligand>
</feature>
<feature type="binding site" evidence="1">
    <location>
        <position position="229"/>
    </location>
    <ligand>
        <name>Mg(2+)</name>
        <dbReference type="ChEBI" id="CHEBI:18420"/>
        <label>5</label>
    </ligand>
</feature>
<dbReference type="GO" id="GO:0009228">
    <property type="term" value="P:thiamine biosynthetic process"/>
    <property type="evidence" value="ECO:0007669"/>
    <property type="project" value="UniProtKB-KW"/>
</dbReference>
<dbReference type="PANTHER" id="PTHR30270:SF0">
    <property type="entry name" value="THIAMINE-MONOPHOSPHATE KINASE"/>
    <property type="match status" value="1"/>
</dbReference>
<comment type="pathway">
    <text evidence="1">Cofactor biosynthesis; thiamine diphosphate biosynthesis; thiamine diphosphate from thiamine phosphate: step 1/1.</text>
</comment>
<feature type="binding site" evidence="1">
    <location>
        <position position="75"/>
    </location>
    <ligand>
        <name>Mg(2+)</name>
        <dbReference type="ChEBI" id="CHEBI:18420"/>
        <label>2</label>
    </ligand>
</feature>
<proteinExistence type="inferred from homology"/>
<feature type="binding site" evidence="1">
    <location>
        <position position="226"/>
    </location>
    <ligand>
        <name>Mg(2+)</name>
        <dbReference type="ChEBI" id="CHEBI:18420"/>
        <label>3</label>
    </ligand>
</feature>
<dbReference type="Gene3D" id="3.30.1330.10">
    <property type="entry name" value="PurM-like, N-terminal domain"/>
    <property type="match status" value="1"/>
</dbReference>
<feature type="binding site" evidence="1">
    <location>
        <position position="75"/>
    </location>
    <ligand>
        <name>Mg(2+)</name>
        <dbReference type="ChEBI" id="CHEBI:18420"/>
        <label>3</label>
    </ligand>
</feature>